<feature type="transmembrane region" description="Helical" evidence="1">
    <location>
        <begin position="209"/>
        <end position="228"/>
    </location>
</feature>
<name>A0A9X0LFR8_9ACTN</name>
<feature type="transmembrane region" description="Helical" evidence="1">
    <location>
        <begin position="103"/>
        <end position="123"/>
    </location>
</feature>
<dbReference type="Proteomes" id="UP000053246">
    <property type="component" value="Unassembled WGS sequence"/>
</dbReference>
<feature type="transmembrane region" description="Helical" evidence="1">
    <location>
        <begin position="21"/>
        <end position="41"/>
    </location>
</feature>
<dbReference type="AlphaFoldDB" id="A0A9X0LFR8"/>
<dbReference type="EMBL" id="LMWI01000001">
    <property type="protein sequence ID" value="KUJ48784.1"/>
    <property type="molecule type" value="Genomic_DNA"/>
</dbReference>
<proteinExistence type="predicted"/>
<dbReference type="Pfam" id="PF06197">
    <property type="entry name" value="DUF998"/>
    <property type="match status" value="1"/>
</dbReference>
<feature type="transmembrane region" description="Helical" evidence="1">
    <location>
        <begin position="61"/>
        <end position="82"/>
    </location>
</feature>
<dbReference type="InterPro" id="IPR009339">
    <property type="entry name" value="DUF998"/>
</dbReference>
<dbReference type="OMA" id="VRCSAGC"/>
<feature type="transmembrane region" description="Helical" evidence="1">
    <location>
        <begin position="177"/>
        <end position="197"/>
    </location>
</feature>
<evidence type="ECO:0000313" key="3">
    <source>
        <dbReference type="Proteomes" id="UP000053246"/>
    </source>
</evidence>
<protein>
    <recommendedName>
        <fullName evidence="4">DUF998 domain-containing protein</fullName>
    </recommendedName>
</protein>
<dbReference type="RefSeq" id="WP_013732138.1">
    <property type="nucleotide sequence ID" value="NZ_LMWI01000001.1"/>
</dbReference>
<keyword evidence="1" id="KW-1133">Transmembrane helix</keyword>
<keyword evidence="1" id="KW-0812">Transmembrane</keyword>
<evidence type="ECO:0000313" key="2">
    <source>
        <dbReference type="EMBL" id="KUJ48784.1"/>
    </source>
</evidence>
<keyword evidence="1" id="KW-0472">Membrane</keyword>
<comment type="caution">
    <text evidence="2">The sequence shown here is derived from an EMBL/GenBank/DDBJ whole genome shotgun (WGS) entry which is preliminary data.</text>
</comment>
<organism evidence="2 3">
    <name type="scientific">Micromonospora maris</name>
    <dbReference type="NCBI Taxonomy" id="1003110"/>
    <lineage>
        <taxon>Bacteria</taxon>
        <taxon>Bacillati</taxon>
        <taxon>Actinomycetota</taxon>
        <taxon>Actinomycetes</taxon>
        <taxon>Micromonosporales</taxon>
        <taxon>Micromonosporaceae</taxon>
        <taxon>Micromonospora</taxon>
    </lineage>
</organism>
<sequence length="238" mass="23768">MAERRATDVAERRAAGVVERRATGAAVCVLVGAVAATFAVVAGPGPGLTGYVSEAGVADSIYAWTYRLGVLTLGAALLLLAAALRDQPADDAASRPARQPDRAVRIAVVLLVVGAVATALSGAVTCSDGCPLPPFETPTVADLVHGAASIVAAGATVLAMIAILVSRAAAPLRRTATICVAAALPLAGALGLAMLLVGRGTLAGLLERLLLLVIVAWGVVTAAILATADPGDREKMNP</sequence>
<keyword evidence="3" id="KW-1185">Reference proteome</keyword>
<gene>
    <name evidence="2" type="ORF">ADL17_07215</name>
</gene>
<accession>A0A9X0LFR8</accession>
<evidence type="ECO:0000256" key="1">
    <source>
        <dbReference type="SAM" id="Phobius"/>
    </source>
</evidence>
<evidence type="ECO:0008006" key="4">
    <source>
        <dbReference type="Google" id="ProtNLM"/>
    </source>
</evidence>
<feature type="transmembrane region" description="Helical" evidence="1">
    <location>
        <begin position="143"/>
        <end position="165"/>
    </location>
</feature>
<reference evidence="2 3" key="1">
    <citation type="submission" date="2015-10" db="EMBL/GenBank/DDBJ databases">
        <authorList>
            <person name="Ju K.-S."/>
            <person name="Doroghazi J.R."/>
            <person name="Metcalf W.W."/>
        </authorList>
    </citation>
    <scope>NUCLEOTIDE SEQUENCE [LARGE SCALE GENOMIC DNA]</scope>
    <source>
        <strain evidence="2 3">NRRL B-24793</strain>
    </source>
</reference>